<feature type="transmembrane region" description="Helical" evidence="2">
    <location>
        <begin position="174"/>
        <end position="192"/>
    </location>
</feature>
<keyword evidence="4" id="KW-1185">Reference proteome</keyword>
<gene>
    <name evidence="3" type="ORF">RHODO2019_01180</name>
</gene>
<evidence type="ECO:0000256" key="2">
    <source>
        <dbReference type="SAM" id="Phobius"/>
    </source>
</evidence>
<evidence type="ECO:0000256" key="1">
    <source>
        <dbReference type="SAM" id="MobiDB-lite"/>
    </source>
</evidence>
<feature type="transmembrane region" description="Helical" evidence="2">
    <location>
        <begin position="139"/>
        <end position="162"/>
    </location>
</feature>
<keyword evidence="2" id="KW-1133">Transmembrane helix</keyword>
<dbReference type="PANTHER" id="PTHR31272">
    <property type="entry name" value="CYTOCHROME C-TYPE BIOGENESIS PROTEIN HI_1454-RELATED"/>
    <property type="match status" value="1"/>
</dbReference>
<feature type="transmembrane region" description="Helical" evidence="2">
    <location>
        <begin position="107"/>
        <end position="133"/>
    </location>
</feature>
<feature type="transmembrane region" description="Helical" evidence="2">
    <location>
        <begin position="212"/>
        <end position="236"/>
    </location>
</feature>
<dbReference type="EMBL" id="CP110615">
    <property type="protein sequence ID" value="UZJ25155.1"/>
    <property type="molecule type" value="Genomic_DNA"/>
</dbReference>
<protein>
    <submittedName>
        <fullName evidence="3">Cytochrome c biogenesis CcdA family protein</fullName>
    </submittedName>
</protein>
<sequence length="294" mass="29788">MSVAGIAQTFQDTAATGPLLLAIVVSVLAGTVSFASPCVIPLVPGYLSYLAGLVGVEVPAARLATAGAAPAPQTPTPDTPGTAAADTATAEAVSVSQRRDSWRVAGAAGLFVGGFSVVFTLATVSLFGVIAVLRVNTEVLQRVGGVVTIVMGLAFLGLVPALQRDTRPAPRRRSSLLGAPVLGAVFGLGWTPCLGPTLAGVLSVAAGTEGATAWRGVTLVLAYCVGLGAPFVLLALGSTRAVHSVQWLRRNTRTIQLVGGVLLVVVGVALVTGYWGNMVSWMRSGPIANVVTPI</sequence>
<organism evidence="3 4">
    <name type="scientific">Rhodococcus antarcticus</name>
    <dbReference type="NCBI Taxonomy" id="2987751"/>
    <lineage>
        <taxon>Bacteria</taxon>
        <taxon>Bacillati</taxon>
        <taxon>Actinomycetota</taxon>
        <taxon>Actinomycetes</taxon>
        <taxon>Mycobacteriales</taxon>
        <taxon>Nocardiaceae</taxon>
        <taxon>Rhodococcus</taxon>
    </lineage>
</organism>
<name>A0ABY6P0J3_9NOCA</name>
<dbReference type="PANTHER" id="PTHR31272:SF4">
    <property type="entry name" value="CYTOCHROME C-TYPE BIOGENESIS PROTEIN HI_1454-RELATED"/>
    <property type="match status" value="1"/>
</dbReference>
<reference evidence="3" key="1">
    <citation type="submission" date="2022-10" db="EMBL/GenBank/DDBJ databases">
        <title>Rhodococcus sp.75.</title>
        <authorList>
            <person name="Sun M."/>
        </authorList>
    </citation>
    <scope>NUCLEOTIDE SEQUENCE</scope>
    <source>
        <strain evidence="3">75</strain>
    </source>
</reference>
<feature type="region of interest" description="Disordered" evidence="1">
    <location>
        <begin position="68"/>
        <end position="87"/>
    </location>
</feature>
<keyword evidence="2" id="KW-0812">Transmembrane</keyword>
<evidence type="ECO:0000313" key="4">
    <source>
        <dbReference type="Proteomes" id="UP001164965"/>
    </source>
</evidence>
<dbReference type="InterPro" id="IPR051790">
    <property type="entry name" value="Cytochrome_c-biogenesis_DsbD"/>
</dbReference>
<feature type="transmembrane region" description="Helical" evidence="2">
    <location>
        <begin position="257"/>
        <end position="276"/>
    </location>
</feature>
<dbReference type="RefSeq" id="WP_265383261.1">
    <property type="nucleotide sequence ID" value="NZ_CP110615.1"/>
</dbReference>
<evidence type="ECO:0000313" key="3">
    <source>
        <dbReference type="EMBL" id="UZJ25155.1"/>
    </source>
</evidence>
<accession>A0ABY6P0J3</accession>
<keyword evidence="2" id="KW-0472">Membrane</keyword>
<feature type="transmembrane region" description="Helical" evidence="2">
    <location>
        <begin position="20"/>
        <end position="43"/>
    </location>
</feature>
<dbReference type="Proteomes" id="UP001164965">
    <property type="component" value="Chromosome"/>
</dbReference>
<proteinExistence type="predicted"/>